<name>A0ABY4PC92_9LACO</name>
<feature type="transmembrane region" description="Helical" evidence="1">
    <location>
        <begin position="159"/>
        <end position="180"/>
    </location>
</feature>
<keyword evidence="1" id="KW-0812">Transmembrane</keyword>
<accession>A0ABY4PC92</accession>
<organism evidence="2 3">
    <name type="scientific">Bombilactobacillus thymidiniphilus</name>
    <dbReference type="NCBI Taxonomy" id="2923363"/>
    <lineage>
        <taxon>Bacteria</taxon>
        <taxon>Bacillati</taxon>
        <taxon>Bacillota</taxon>
        <taxon>Bacilli</taxon>
        <taxon>Lactobacillales</taxon>
        <taxon>Lactobacillaceae</taxon>
        <taxon>Bombilactobacillus</taxon>
    </lineage>
</organism>
<dbReference type="Proteomes" id="UP000831947">
    <property type="component" value="Chromosome"/>
</dbReference>
<sequence>MINKYITELESYLTALPPQERQDVVDFYREFLLDAHFNQVESIYDELGNPKQLSHKILADYSLTPAIIPTQNKQISGNKKVSSRHNLQMIWWILLGMMAAPVGIPVILVVVSAIVALVLIFLGIMVMFAVVLLTCIIFSLFLLIKMVPLLFSLHWSSALFYGGSALALLGIGAIGIGIGLKLLRFLSSKLVQAARYLGNKIFKKHYYQKKSQHKEPKK</sequence>
<proteinExistence type="predicted"/>
<dbReference type="Pfam" id="PF22564">
    <property type="entry name" value="HAAS"/>
    <property type="match status" value="1"/>
</dbReference>
<feature type="transmembrane region" description="Helical" evidence="1">
    <location>
        <begin position="89"/>
        <end position="111"/>
    </location>
</feature>
<keyword evidence="1" id="KW-1133">Transmembrane helix</keyword>
<dbReference type="RefSeq" id="WP_249512490.1">
    <property type="nucleotide sequence ID" value="NZ_CP093365.1"/>
</dbReference>
<feature type="transmembrane region" description="Helical" evidence="1">
    <location>
        <begin position="118"/>
        <end position="144"/>
    </location>
</feature>
<keyword evidence="3" id="KW-1185">Reference proteome</keyword>
<reference evidence="2 3" key="1">
    <citation type="journal article" date="2022" name="Int. J. Syst. Evol. Microbiol.">
        <title>Apilactobacillus apisilvae sp. nov., Nicolia spurrieriana gen. nov. sp. nov., Bombilactobacillus folatiphilus sp. nov. and Bombilactobacillus thymidiniphilus sp. nov., four new lactic acid bacterial isolates from stingless bees Tetragonula carbonaria and Austroplebeia australis.</title>
        <authorList>
            <person name="Oliphant S.A."/>
            <person name="Watson-Haigh N.S."/>
            <person name="Sumby K.M."/>
            <person name="Gardner J."/>
            <person name="Groom S."/>
            <person name="Jiranek V."/>
        </authorList>
    </citation>
    <scope>NUCLEOTIDE SEQUENCE [LARGE SCALE GENOMIC DNA]</scope>
    <source>
        <strain evidence="2 3">SG4_A1</strain>
    </source>
</reference>
<protein>
    <recommendedName>
        <fullName evidence="4">DUF1700 domain-containing protein</fullName>
    </recommendedName>
</protein>
<gene>
    <name evidence="2" type="ORF">MOO47_05670</name>
</gene>
<keyword evidence="1" id="KW-0472">Membrane</keyword>
<evidence type="ECO:0008006" key="4">
    <source>
        <dbReference type="Google" id="ProtNLM"/>
    </source>
</evidence>
<evidence type="ECO:0000313" key="3">
    <source>
        <dbReference type="Proteomes" id="UP000831947"/>
    </source>
</evidence>
<dbReference type="EMBL" id="CP093365">
    <property type="protein sequence ID" value="UQS83264.1"/>
    <property type="molecule type" value="Genomic_DNA"/>
</dbReference>
<evidence type="ECO:0000256" key="1">
    <source>
        <dbReference type="SAM" id="Phobius"/>
    </source>
</evidence>
<evidence type="ECO:0000313" key="2">
    <source>
        <dbReference type="EMBL" id="UQS83264.1"/>
    </source>
</evidence>